<evidence type="ECO:0000313" key="2">
    <source>
        <dbReference type="Proteomes" id="UP001140172"/>
    </source>
</evidence>
<dbReference type="Proteomes" id="UP001140172">
    <property type="component" value="Unassembled WGS sequence"/>
</dbReference>
<keyword evidence="2" id="KW-1185">Reference proteome</keyword>
<dbReference type="AlphaFoldDB" id="A0A9W8LNN5"/>
<evidence type="ECO:0000313" key="1">
    <source>
        <dbReference type="EMBL" id="KAJ2786592.1"/>
    </source>
</evidence>
<comment type="caution">
    <text evidence="1">The sequence shown here is derived from an EMBL/GenBank/DDBJ whole genome shotgun (WGS) entry which is preliminary data.</text>
</comment>
<reference evidence="1" key="1">
    <citation type="submission" date="2022-07" db="EMBL/GenBank/DDBJ databases">
        <title>Phylogenomic reconstructions and comparative analyses of Kickxellomycotina fungi.</title>
        <authorList>
            <person name="Reynolds N.K."/>
            <person name="Stajich J.E."/>
            <person name="Barry K."/>
            <person name="Grigoriev I.V."/>
            <person name="Crous P."/>
            <person name="Smith M.E."/>
        </authorList>
    </citation>
    <scope>NUCLEOTIDE SEQUENCE</scope>
    <source>
        <strain evidence="1">BCRC 34489</strain>
    </source>
</reference>
<proteinExistence type="predicted"/>
<sequence>MDARFERQRPLIKSWQMATTMQLRLWSPKENSVFYSTFARNIILNPGAGLRLNRGILDMSALQLILRELESGNSNWMTMEDLEENYPGGIWWEMMLYLAEMHGQMNSHTIYEVNYKILKAVETIIVPLNNIFYRQVPPQYLIHYKRCIHPLTDAVLKYCNHPTTPSPANSPELHPAKKVAAPTNFIDCFMLGMIEVHGVRMIEFLRVCRESIYASSGSPPQSEDLVKAMERLSIAS</sequence>
<accession>A0A9W8LNN5</accession>
<dbReference type="OrthoDB" id="5536336at2759"/>
<protein>
    <submittedName>
        <fullName evidence="1">Uncharacterized protein</fullName>
    </submittedName>
</protein>
<organism evidence="1 2">
    <name type="scientific">Coemansia interrupta</name>
    <dbReference type="NCBI Taxonomy" id="1126814"/>
    <lineage>
        <taxon>Eukaryota</taxon>
        <taxon>Fungi</taxon>
        <taxon>Fungi incertae sedis</taxon>
        <taxon>Zoopagomycota</taxon>
        <taxon>Kickxellomycotina</taxon>
        <taxon>Kickxellomycetes</taxon>
        <taxon>Kickxellales</taxon>
        <taxon>Kickxellaceae</taxon>
        <taxon>Coemansia</taxon>
    </lineage>
</organism>
<dbReference type="EMBL" id="JANBUM010000053">
    <property type="protein sequence ID" value="KAJ2786592.1"/>
    <property type="molecule type" value="Genomic_DNA"/>
</dbReference>
<gene>
    <name evidence="1" type="ORF">GGI15_001397</name>
</gene>
<name>A0A9W8LNN5_9FUNG</name>